<protein>
    <submittedName>
        <fullName evidence="2">Uncharacterized protein</fullName>
    </submittedName>
</protein>
<evidence type="ECO:0000256" key="1">
    <source>
        <dbReference type="SAM" id="MobiDB-lite"/>
    </source>
</evidence>
<dbReference type="Proteomes" id="UP001201163">
    <property type="component" value="Unassembled WGS sequence"/>
</dbReference>
<keyword evidence="3" id="KW-1185">Reference proteome</keyword>
<feature type="region of interest" description="Disordered" evidence="1">
    <location>
        <begin position="122"/>
        <end position="162"/>
    </location>
</feature>
<name>A0AAD4QF28_9AGAM</name>
<comment type="caution">
    <text evidence="2">The sequence shown here is derived from an EMBL/GenBank/DDBJ whole genome shotgun (WGS) entry which is preliminary data.</text>
</comment>
<evidence type="ECO:0000313" key="3">
    <source>
        <dbReference type="Proteomes" id="UP001201163"/>
    </source>
</evidence>
<feature type="region of interest" description="Disordered" evidence="1">
    <location>
        <begin position="77"/>
        <end position="98"/>
    </location>
</feature>
<sequence>MFSDDIYPTAKDYIPQPLYVRQPCSLQIIQLVECSPPPPQQKYIQSRLSSSFYSDSQSDGSAYDSSSSSLSDGSSYCSSAELSAPVPPSFEDRDPSVDDTYRTRLRRVSLWRDTVYSKNDAASARPASPCQKRKTPDGDLVNSDPLASHTPRKSPRSTLSAHSCPACDEDFASSHSLRQHASASKNANEACRIAVEYGFE</sequence>
<evidence type="ECO:0000313" key="2">
    <source>
        <dbReference type="EMBL" id="KAH9000165.1"/>
    </source>
</evidence>
<dbReference type="AlphaFoldDB" id="A0AAD4QF28"/>
<reference evidence="2" key="1">
    <citation type="submission" date="2022-01" db="EMBL/GenBank/DDBJ databases">
        <title>Comparative genomics reveals a dynamic genome evolution in the ectomycorrhizal milk-cap (Lactarius) mushrooms.</title>
        <authorList>
            <consortium name="DOE Joint Genome Institute"/>
            <person name="Lebreton A."/>
            <person name="Tang N."/>
            <person name="Kuo A."/>
            <person name="LaButti K."/>
            <person name="Drula E."/>
            <person name="Barry K."/>
            <person name="Clum A."/>
            <person name="Lipzen A."/>
            <person name="Mousain D."/>
            <person name="Ng V."/>
            <person name="Wang R."/>
            <person name="Wang X."/>
            <person name="Dai Y."/>
            <person name="Henrissat B."/>
            <person name="Grigoriev I.V."/>
            <person name="Guerin-Laguette A."/>
            <person name="Yu F."/>
            <person name="Martin F.M."/>
        </authorList>
    </citation>
    <scope>NUCLEOTIDE SEQUENCE</scope>
    <source>
        <strain evidence="2">QP</strain>
    </source>
</reference>
<accession>A0AAD4QF28</accession>
<dbReference type="EMBL" id="JAKELL010000002">
    <property type="protein sequence ID" value="KAH9000165.1"/>
    <property type="molecule type" value="Genomic_DNA"/>
</dbReference>
<organism evidence="2 3">
    <name type="scientific">Lactarius akahatsu</name>
    <dbReference type="NCBI Taxonomy" id="416441"/>
    <lineage>
        <taxon>Eukaryota</taxon>
        <taxon>Fungi</taxon>
        <taxon>Dikarya</taxon>
        <taxon>Basidiomycota</taxon>
        <taxon>Agaricomycotina</taxon>
        <taxon>Agaricomycetes</taxon>
        <taxon>Russulales</taxon>
        <taxon>Russulaceae</taxon>
        <taxon>Lactarius</taxon>
    </lineage>
</organism>
<proteinExistence type="predicted"/>
<gene>
    <name evidence="2" type="ORF">EDB92DRAFT_471173</name>
</gene>